<protein>
    <submittedName>
        <fullName evidence="4">Ferric-dicitrate binding protein FerR (Iron transport regulator)</fullName>
    </submittedName>
</protein>
<dbReference type="Gene3D" id="2.60.120.1440">
    <property type="match status" value="1"/>
</dbReference>
<reference evidence="4" key="1">
    <citation type="submission" date="2023-07" db="EMBL/GenBank/DDBJ databases">
        <title>Genomic Encyclopedia of Type Strains, Phase IV (KMG-IV): sequencing the most valuable type-strain genomes for metagenomic binning, comparative biology and taxonomic classification.</title>
        <authorList>
            <person name="Goeker M."/>
        </authorList>
    </citation>
    <scope>NUCLEOTIDE SEQUENCE</scope>
    <source>
        <strain evidence="4">DSM 26174</strain>
    </source>
</reference>
<feature type="transmembrane region" description="Helical" evidence="1">
    <location>
        <begin position="77"/>
        <end position="98"/>
    </location>
</feature>
<proteinExistence type="predicted"/>
<gene>
    <name evidence="4" type="ORF">HNQ88_003397</name>
</gene>
<feature type="domain" description="FecR protein" evidence="2">
    <location>
        <begin position="113"/>
        <end position="201"/>
    </location>
</feature>
<accession>A0AAE3XR12</accession>
<dbReference type="AlphaFoldDB" id="A0AAE3XR12"/>
<dbReference type="InterPro" id="IPR006860">
    <property type="entry name" value="FecR"/>
</dbReference>
<feature type="domain" description="Protein FecR C-terminal" evidence="3">
    <location>
        <begin position="249"/>
        <end position="312"/>
    </location>
</feature>
<dbReference type="Proteomes" id="UP001185092">
    <property type="component" value="Unassembled WGS sequence"/>
</dbReference>
<comment type="caution">
    <text evidence="4">The sequence shown here is derived from an EMBL/GenBank/DDBJ whole genome shotgun (WGS) entry which is preliminary data.</text>
</comment>
<dbReference type="InterPro" id="IPR032508">
    <property type="entry name" value="FecR_C"/>
</dbReference>
<keyword evidence="5" id="KW-1185">Reference proteome</keyword>
<dbReference type="PANTHER" id="PTHR30273">
    <property type="entry name" value="PERIPLASMIC SIGNAL SENSOR AND SIGMA FACTOR ACTIVATOR FECR-RELATED"/>
    <property type="match status" value="1"/>
</dbReference>
<name>A0AAE3XR12_9BACT</name>
<dbReference type="PIRSF" id="PIRSF018266">
    <property type="entry name" value="FecR"/>
    <property type="match status" value="1"/>
</dbReference>
<evidence type="ECO:0000313" key="5">
    <source>
        <dbReference type="Proteomes" id="UP001185092"/>
    </source>
</evidence>
<dbReference type="Pfam" id="PF04773">
    <property type="entry name" value="FecR"/>
    <property type="match status" value="1"/>
</dbReference>
<dbReference type="Gene3D" id="3.55.50.30">
    <property type="match status" value="1"/>
</dbReference>
<organism evidence="4 5">
    <name type="scientific">Aureibacter tunicatorum</name>
    <dbReference type="NCBI Taxonomy" id="866807"/>
    <lineage>
        <taxon>Bacteria</taxon>
        <taxon>Pseudomonadati</taxon>
        <taxon>Bacteroidota</taxon>
        <taxon>Cytophagia</taxon>
        <taxon>Cytophagales</taxon>
        <taxon>Persicobacteraceae</taxon>
        <taxon>Aureibacter</taxon>
    </lineage>
</organism>
<keyword evidence="1" id="KW-0472">Membrane</keyword>
<keyword evidence="1" id="KW-1133">Transmembrane helix</keyword>
<dbReference type="InterPro" id="IPR012373">
    <property type="entry name" value="Ferrdict_sens_TM"/>
</dbReference>
<evidence type="ECO:0000259" key="2">
    <source>
        <dbReference type="Pfam" id="PF04773"/>
    </source>
</evidence>
<dbReference type="Pfam" id="PF16344">
    <property type="entry name" value="FecR_C"/>
    <property type="match status" value="1"/>
</dbReference>
<dbReference type="RefSeq" id="WP_309940232.1">
    <property type="nucleotide sequence ID" value="NZ_AP025305.1"/>
</dbReference>
<dbReference type="PANTHER" id="PTHR30273:SF2">
    <property type="entry name" value="PROTEIN FECR"/>
    <property type="match status" value="1"/>
</dbReference>
<dbReference type="EMBL" id="JAVDQD010000004">
    <property type="protein sequence ID" value="MDR6240331.1"/>
    <property type="molecule type" value="Genomic_DNA"/>
</dbReference>
<evidence type="ECO:0000259" key="3">
    <source>
        <dbReference type="Pfam" id="PF16344"/>
    </source>
</evidence>
<evidence type="ECO:0000313" key="4">
    <source>
        <dbReference type="EMBL" id="MDR6240331.1"/>
    </source>
</evidence>
<dbReference type="GO" id="GO:0016989">
    <property type="term" value="F:sigma factor antagonist activity"/>
    <property type="evidence" value="ECO:0007669"/>
    <property type="project" value="TreeGrafter"/>
</dbReference>
<evidence type="ECO:0000256" key="1">
    <source>
        <dbReference type="SAM" id="Phobius"/>
    </source>
</evidence>
<keyword evidence="1" id="KW-0812">Transmembrane</keyword>
<sequence length="324" mass="36867">MQKKKWINSLFDGTINDDELEKLNDWYALESEKALMNNELEEQIPMLKNRMLTKLQTDVIEENLNQKSSRKVITRKFKTMATASVSLIGFLFMLSWFFSKSDQNMTAFSNDTNTVKQVILPDGTLVWLNANASIQYSGDFNEEDRMIYLKGEAYFDVIRDIHKPFVVESGNAATIVLGTEFNINARNEDHIVVSVAEGIVRVEEKNYFENDENRVLTIGQEVVYSKTSGLSEPIEFDSDICLSWKMDTLRFDGVKLSKAFAMLEKKYDVDIKVKNKSINECEIFGEYGNDELSDILETMSFALGFSVKANESDATIVINGNGCD</sequence>